<accession>A0A8M1PHD0</accession>
<dbReference type="STRING" id="7955.ENSDARP00000100461"/>
<feature type="active site" evidence="8">
    <location>
        <position position="176"/>
    </location>
</feature>
<dbReference type="OrthoDB" id="291007at2759"/>
<dbReference type="Proteomes" id="UP000000437">
    <property type="component" value="Chromosome 7"/>
</dbReference>
<dbReference type="EMBL" id="BX957297">
    <property type="status" value="NOT_ANNOTATED_CDS"/>
    <property type="molecule type" value="Genomic_DNA"/>
</dbReference>
<evidence type="ECO:0000313" key="13">
    <source>
        <dbReference type="RefSeq" id="NP_991319.2"/>
    </source>
</evidence>
<dbReference type="ExpressionAtlas" id="F1REP3">
    <property type="expression patterns" value="baseline and differential"/>
</dbReference>
<feature type="binding site" evidence="8">
    <location>
        <position position="175"/>
    </location>
    <ligand>
        <name>Zn(2+)</name>
        <dbReference type="ChEBI" id="CHEBI:29105"/>
        <note>catalytic</note>
    </ligand>
</feature>
<dbReference type="SMART" id="SM00235">
    <property type="entry name" value="ZnMc"/>
    <property type="match status" value="1"/>
</dbReference>
<dbReference type="Bgee" id="ENSDARG00000010423">
    <property type="expression patterns" value="Expressed in granulocyte and 27 other cell types or tissues"/>
</dbReference>
<keyword evidence="2 8" id="KW-0479">Metal-binding</keyword>
<dbReference type="GO" id="GO:0042742">
    <property type="term" value="P:defense response to bacterium"/>
    <property type="evidence" value="ECO:0000315"/>
    <property type="project" value="ZFIN"/>
</dbReference>
<feature type="chain" id="PRO_5035035985" description="Metalloendopeptidase" evidence="9 13">
    <location>
        <begin position="20"/>
        <end position="280"/>
    </location>
</feature>
<feature type="signal peptide" evidence="9">
    <location>
        <begin position="1"/>
        <end position="19"/>
    </location>
</feature>
<dbReference type="SMR" id="F1REP3"/>
<accession>F1REP3</accession>
<dbReference type="PANTHER" id="PTHR10127:SF779">
    <property type="entry name" value="METALLOENDOPEPTIDASE"/>
    <property type="match status" value="1"/>
</dbReference>
<dbReference type="GO" id="GO:0006508">
    <property type="term" value="P:proteolysis"/>
    <property type="evidence" value="ECO:0007669"/>
    <property type="project" value="UniProtKB-KW"/>
</dbReference>
<dbReference type="GeneID" id="404039"/>
<evidence type="ECO:0000256" key="9">
    <source>
        <dbReference type="RuleBase" id="RU361183"/>
    </source>
</evidence>
<dbReference type="InterPro" id="IPR001506">
    <property type="entry name" value="Peptidase_M12A"/>
</dbReference>
<protein>
    <recommendedName>
        <fullName evidence="9">Metalloendopeptidase</fullName>
        <ecNumber evidence="9">3.4.24.-</ecNumber>
    </recommendedName>
</protein>
<reference evidence="13" key="6">
    <citation type="journal article" date="2013" name="FEBS Lett.">
        <title>In vivo mutation of pre-mRNA processing factor 8 (Prpf8) affects transcript splicing, cell survival and myeloid differentiation.</title>
        <authorList>
            <person name="Keightley M.C."/>
            <person name="Crowhurst M.O."/>
            <person name="Layton J.E."/>
            <person name="Beilharz T."/>
            <person name="Markmiller S."/>
            <person name="Varma S."/>
            <person name="Hogan B.M."/>
            <person name="de Jong-Curtain T.A."/>
            <person name="Heath J.K."/>
            <person name="Lieschke G.J."/>
        </authorList>
    </citation>
    <scope>NUCLEOTIDE SEQUENCE</scope>
    <source>
        <strain evidence="13">Tuebingen</strain>
    </source>
</reference>
<sequence>MYLLVVVISLLLSSGPVQSRPVEDLIEKMSKKTGGNFTKKGNLLVSSVIETSKHAGENTDGPVILFGDIAFPRGLQNADQCTARGCKWDRSRDGLVYVPYQISRAYSPREVAVIEQGLQSFSAVSCIRFVPHTGERNYLNIKSESGCYSYLGRIGGGQVVSLQRQGCVYFSTVQHELLHALGFHHEQNRSDRDNHIRILYQNIIPAQQYNFNKQNTNNLGTPYDYNSVMQYSRYAFSMNNQPTMVPVPNANVVLGEAQSMSPNDILRINRLYCSTFNISY</sequence>
<evidence type="ECO:0000256" key="7">
    <source>
        <dbReference type="ARBA" id="ARBA00023157"/>
    </source>
</evidence>
<dbReference type="InterPro" id="IPR034039">
    <property type="entry name" value="ZnMP_hatching_enz"/>
</dbReference>
<reference evidence="13" key="8">
    <citation type="journal article" date="2015" name="Nat. Commun.">
        <title>RFX transcription factors are essential for hearing in mice.</title>
        <authorList>
            <person name="Elkon R."/>
            <person name="Milon B."/>
            <person name="Morrison L."/>
            <person name="Shah M."/>
            <person name="Vijayakumar S."/>
            <person name="Racherla M."/>
            <person name="Leitch C.C."/>
            <person name="Silipino L."/>
            <person name="Hadi S."/>
            <person name="Weiss-Gayet M."/>
            <person name="Barras E."/>
            <person name="Schmid C.D."/>
            <person name="Ait-Lounis A."/>
            <person name="Barnes A."/>
            <person name="Song Y."/>
            <person name="Eisenman D.J."/>
            <person name="Eliyahu E."/>
            <person name="Frolenkov G.I."/>
            <person name="Strome S.E."/>
            <person name="Durand B."/>
            <person name="Zaghloul N.A."/>
            <person name="Jones S.M."/>
            <person name="Reith W."/>
            <person name="Hertzano R."/>
        </authorList>
    </citation>
    <scope>NUCLEOTIDE SEQUENCE</scope>
    <source>
        <strain evidence="13">Tuebingen</strain>
    </source>
</reference>
<dbReference type="InterPro" id="IPR024079">
    <property type="entry name" value="MetalloPept_cat_dom_sf"/>
</dbReference>
<dbReference type="PRINTS" id="PR00480">
    <property type="entry name" value="ASTACIN"/>
</dbReference>
<dbReference type="GO" id="GO:0004222">
    <property type="term" value="F:metalloendopeptidase activity"/>
    <property type="evidence" value="ECO:0000318"/>
    <property type="project" value="GO_Central"/>
</dbReference>
<dbReference type="EC" id="3.4.24.-" evidence="9"/>
<reference evidence="13" key="3">
    <citation type="journal article" date="2008" name="J. Immunol.">
        <title>In vivo interstitial migration of primitive macrophages mediated by JNK-matrix metalloproteinase 13 signaling in response to acute injury.</title>
        <authorList>
            <person name="Zhang Y."/>
            <person name="Bai X.T."/>
            <person name="Zhu K.Y."/>
            <person name="Jin Y."/>
            <person name="Deng M."/>
            <person name="Le H.Y."/>
            <person name="Fu Y.F."/>
            <person name="Chen Y."/>
            <person name="Zhu J."/>
            <person name="Look A.T."/>
            <person name="Kanki J."/>
            <person name="Chen Z."/>
            <person name="Chen S.J."/>
            <person name="Liu T.X."/>
        </authorList>
    </citation>
    <scope>NUCLEOTIDE SEQUENCE</scope>
    <source>
        <strain evidence="13">Tuebingen</strain>
    </source>
</reference>
<keyword evidence="1 8" id="KW-0645">Protease</keyword>
<dbReference type="eggNOG" id="KOG3714">
    <property type="taxonomic scope" value="Eukaryota"/>
</dbReference>
<reference evidence="13" key="10">
    <citation type="journal article" date="2017" name="Open Biol.">
        <title>Zebrafish nephrosin helps host defence against &lt;i&gt;Escherichia coli&lt;/i&gt; infection.</title>
        <authorList>
            <person name="Di Q."/>
            <person name="Lin Q."/>
            <person name="Huang Z."/>
            <person name="Chi Y."/>
            <person name="Chen X."/>
            <person name="Zhang W."/>
            <person name="Zhang Y."/>
        </authorList>
    </citation>
    <scope>NUCLEOTIDE SEQUENCE</scope>
    <source>
        <strain evidence="13">Tuebingen</strain>
    </source>
</reference>
<dbReference type="GeneTree" id="ENSGT00940000161051"/>
<dbReference type="PROSITE" id="PS51864">
    <property type="entry name" value="ASTACIN"/>
    <property type="match status" value="1"/>
</dbReference>
<dbReference type="AGR" id="ZFIN:ZDB-GENE-040420-2"/>
<reference evidence="13" key="13">
    <citation type="submission" date="2025-04" db="UniProtKB">
        <authorList>
            <consortium name="RefSeq"/>
        </authorList>
    </citation>
    <scope>IDENTIFICATION</scope>
    <source>
        <strain evidence="13">Tuebingen</strain>
    </source>
</reference>
<evidence type="ECO:0000256" key="3">
    <source>
        <dbReference type="ARBA" id="ARBA00022729"/>
    </source>
</evidence>
<dbReference type="RefSeq" id="NP_991319.2">
    <property type="nucleotide sequence ID" value="NM_205756.3"/>
</dbReference>
<keyword evidence="15" id="KW-1267">Proteomics identification</keyword>
<dbReference type="SUPFAM" id="SSF55486">
    <property type="entry name" value="Metalloproteases ('zincins'), catalytic domain"/>
    <property type="match status" value="1"/>
</dbReference>
<keyword evidence="5 8" id="KW-0862">Zinc</keyword>
<reference evidence="13" key="2">
    <citation type="journal article" date="2006" name="Dev. Genes Evol.">
        <title>Evolution of teleostean hatching enzyme genes and their paralogous genes.</title>
        <authorList>
            <person name="Kawaguchi M."/>
            <person name="Yasumasu S."/>
            <person name="Hiroi J."/>
            <person name="Naruse K."/>
            <person name="Inoue M."/>
            <person name="Iuchi I."/>
        </authorList>
    </citation>
    <scope>NUCLEOTIDE SEQUENCE</scope>
    <source>
        <strain evidence="13">Tuebingen</strain>
    </source>
</reference>
<dbReference type="CTD" id="404039"/>
<evidence type="ECO:0000256" key="5">
    <source>
        <dbReference type="ARBA" id="ARBA00022833"/>
    </source>
</evidence>
<dbReference type="PaxDb" id="7955-ENSDARP00000100461"/>
<dbReference type="InterPro" id="IPR006026">
    <property type="entry name" value="Peptidase_Metallo"/>
</dbReference>
<evidence type="ECO:0000256" key="1">
    <source>
        <dbReference type="ARBA" id="ARBA00022670"/>
    </source>
</evidence>
<evidence type="ECO:0000256" key="6">
    <source>
        <dbReference type="ARBA" id="ARBA00023049"/>
    </source>
</evidence>
<dbReference type="AlphaFoldDB" id="F1REP3"/>
<comment type="caution">
    <text evidence="8">Lacks conserved residue(s) required for the propagation of feature annotation.</text>
</comment>
<keyword evidence="12" id="KW-1185">Reference proteome</keyword>
<feature type="binding site" evidence="8">
    <location>
        <position position="185"/>
    </location>
    <ligand>
        <name>Zn(2+)</name>
        <dbReference type="ChEBI" id="CHEBI:29105"/>
        <note>catalytic</note>
    </ligand>
</feature>
<proteinExistence type="evidence at protein level"/>
<feature type="binding site" evidence="8">
    <location>
        <position position="179"/>
    </location>
    <ligand>
        <name>Zn(2+)</name>
        <dbReference type="ChEBI" id="CHEBI:29105"/>
        <note>catalytic</note>
    </ligand>
</feature>
<reference evidence="13" key="4">
    <citation type="journal article" date="2011" name="PLoS ONE">
        <title>Mediator subunit 12 is required for neutrophil development in zebrafish.</title>
        <authorList>
            <person name="Keightley M.C."/>
            <person name="Layton J.E."/>
            <person name="Hayman J.W."/>
            <person name="Heath J.K."/>
            <person name="Lieschke G.J."/>
        </authorList>
    </citation>
    <scope>NUCLEOTIDE SEQUENCE</scope>
    <source>
        <strain evidence="13">Tuebingen</strain>
    </source>
</reference>
<evidence type="ECO:0000259" key="10">
    <source>
        <dbReference type="PROSITE" id="PS51864"/>
    </source>
</evidence>
<dbReference type="ZFIN" id="ZDB-GENE-040420-2">
    <property type="gene designation" value="npsn"/>
</dbReference>
<keyword evidence="7" id="KW-1015">Disulfide bond</keyword>
<name>F1REP3_DANRE</name>
<dbReference type="OMA" id="CTASGCM"/>
<dbReference type="FunFam" id="3.40.390.10:FF:000038">
    <property type="entry name" value="Metalloendopeptidase"/>
    <property type="match status" value="1"/>
</dbReference>
<evidence type="ECO:0000256" key="2">
    <source>
        <dbReference type="ARBA" id="ARBA00022723"/>
    </source>
</evidence>
<dbReference type="GO" id="GO:0005615">
    <property type="term" value="C:extracellular space"/>
    <property type="evidence" value="ECO:0000318"/>
    <property type="project" value="GO_Central"/>
</dbReference>
<dbReference type="Pfam" id="PF01400">
    <property type="entry name" value="Astacin"/>
    <property type="match status" value="1"/>
</dbReference>
<dbReference type="Gene3D" id="3.40.390.10">
    <property type="entry name" value="Collagenase (Catalytic Domain)"/>
    <property type="match status" value="1"/>
</dbReference>
<evidence type="ECO:0000256" key="8">
    <source>
        <dbReference type="PROSITE-ProRule" id="PRU01211"/>
    </source>
</evidence>
<evidence type="ECO:0000256" key="4">
    <source>
        <dbReference type="ARBA" id="ARBA00022801"/>
    </source>
</evidence>
<gene>
    <name evidence="11 13 14" type="primary">npsn</name>
    <name evidence="13" type="synonym">npsnl</name>
    <name evidence="13" type="synonym">zgc:110470</name>
    <name evidence="13" type="synonym">zgc:152831</name>
</gene>
<evidence type="ECO:0000313" key="12">
    <source>
        <dbReference type="Proteomes" id="UP000000437"/>
    </source>
</evidence>
<reference evidence="11" key="5">
    <citation type="submission" date="2011-07" db="UniProtKB">
        <authorList>
            <consortium name="Ensembl"/>
        </authorList>
    </citation>
    <scope>IDENTIFICATION</scope>
    <source>
        <strain evidence="11">Tuebingen</strain>
    </source>
</reference>
<keyword evidence="6 8" id="KW-0482">Metalloprotease</keyword>
<organism evidence="11">
    <name type="scientific">Danio rerio</name>
    <name type="common">Zebrafish</name>
    <name type="synonym">Brachydanio rerio</name>
    <dbReference type="NCBI Taxonomy" id="7955"/>
    <lineage>
        <taxon>Eukaryota</taxon>
        <taxon>Metazoa</taxon>
        <taxon>Chordata</taxon>
        <taxon>Craniata</taxon>
        <taxon>Vertebrata</taxon>
        <taxon>Euteleostomi</taxon>
        <taxon>Actinopterygii</taxon>
        <taxon>Neopterygii</taxon>
        <taxon>Teleostei</taxon>
        <taxon>Ostariophysi</taxon>
        <taxon>Cypriniformes</taxon>
        <taxon>Danionidae</taxon>
        <taxon>Danioninae</taxon>
        <taxon>Danio</taxon>
    </lineage>
</organism>
<evidence type="ECO:0007829" key="15">
    <source>
        <dbReference type="PeptideAtlas" id="F1REP3"/>
    </source>
</evidence>
<feature type="domain" description="Peptidase M12A" evidence="10">
    <location>
        <begin position="77"/>
        <end position="274"/>
    </location>
</feature>
<dbReference type="GO" id="GO:0008270">
    <property type="term" value="F:zinc ion binding"/>
    <property type="evidence" value="ECO:0007669"/>
    <property type="project" value="UniProtKB-UniRule"/>
</dbReference>
<reference evidence="13" key="1">
    <citation type="journal article" date="2004" name="Proc. Natl. Acad. Sci. U.S.A.">
        <title>Hematopoietic gene expression profile in zebrafish kidney marrow.</title>
        <authorList>
            <person name="Song H.D."/>
            <person name="Sun X.J."/>
            <person name="Deng M."/>
            <person name="Zhang G.W."/>
            <person name="Zhou Y."/>
            <person name="Wu X.Y."/>
            <person name="Sheng Y."/>
            <person name="Chen Y."/>
            <person name="Ruan Z."/>
            <person name="Jiang C.L."/>
            <person name="Fan H.Y."/>
            <person name="Zon L.I."/>
            <person name="Kanki J.P."/>
            <person name="Liu T.X."/>
            <person name="Look A.T."/>
            <person name="Chen Z."/>
        </authorList>
    </citation>
    <scope>NUCLEOTIDE SEQUENCE</scope>
    <source>
        <strain evidence="13">Tuebingen</strain>
    </source>
</reference>
<dbReference type="Ensembl" id="ENSDART00000109463.5">
    <property type="protein sequence ID" value="ENSDARP00000100461.2"/>
    <property type="gene ID" value="ENSDARG00000010423.9"/>
</dbReference>
<dbReference type="PANTHER" id="PTHR10127">
    <property type="entry name" value="DISCOIDIN, CUB, EGF, LAMININ , AND ZINC METALLOPROTEASE DOMAIN CONTAINING"/>
    <property type="match status" value="1"/>
</dbReference>
<reference evidence="11 12" key="7">
    <citation type="journal article" date="2013" name="Nature">
        <title>The zebrafish reference genome sequence and its relationship to the human genome.</title>
        <authorList>
            <consortium name="Genome Reference Consortium Zebrafish"/>
            <person name="Howe K."/>
            <person name="Clark M.D."/>
            <person name="Torroja C.F."/>
            <person name="Torrance J."/>
            <person name="Berthelot C."/>
            <person name="Muffato M."/>
            <person name="Collins J.E."/>
            <person name="Humphray S."/>
            <person name="McLaren K."/>
            <person name="Matthews L."/>
            <person name="McLaren S."/>
            <person name="Sealy I."/>
            <person name="Caccamo M."/>
            <person name="Churcher C."/>
            <person name="Scott C."/>
            <person name="Barrett J.C."/>
            <person name="Koch R."/>
            <person name="Rauch G.J."/>
            <person name="White S."/>
            <person name="Chow W."/>
            <person name="Kilian B."/>
            <person name="Quintais L.T."/>
            <person name="Guerra-Assuncao J.A."/>
            <person name="Zhou Y."/>
            <person name="Gu Y."/>
            <person name="Yen J."/>
            <person name="Vogel J.H."/>
            <person name="Eyre T."/>
            <person name="Redmond S."/>
            <person name="Banerjee R."/>
            <person name="Chi J."/>
            <person name="Fu B."/>
            <person name="Langley E."/>
            <person name="Maguire S.F."/>
            <person name="Laird G.K."/>
            <person name="Lloyd D."/>
            <person name="Kenyon E."/>
            <person name="Donaldson S."/>
            <person name="Sehra H."/>
            <person name="Almeida-King J."/>
            <person name="Loveland J."/>
            <person name="Trevanion S."/>
            <person name="Jones M."/>
            <person name="Quail M."/>
            <person name="Willey D."/>
            <person name="Hunt A."/>
            <person name="Burton J."/>
            <person name="Sims S."/>
            <person name="McLay K."/>
            <person name="Plumb B."/>
            <person name="Davis J."/>
            <person name="Clee C."/>
            <person name="Oliver K."/>
            <person name="Clark R."/>
            <person name="Riddle C."/>
            <person name="Elliot D."/>
            <person name="Eliott D."/>
            <person name="Threadgold G."/>
            <person name="Harden G."/>
            <person name="Ware D."/>
            <person name="Begum S."/>
            <person name="Mortimore B."/>
            <person name="Mortimer B."/>
            <person name="Kerry G."/>
            <person name="Heath P."/>
            <person name="Phillimore B."/>
            <person name="Tracey A."/>
            <person name="Corby N."/>
            <person name="Dunn M."/>
            <person name="Johnson C."/>
            <person name="Wood J."/>
            <person name="Clark S."/>
            <person name="Pelan S."/>
            <person name="Griffiths G."/>
            <person name="Smith M."/>
            <person name="Glithero R."/>
            <person name="Howden P."/>
            <person name="Barker N."/>
            <person name="Lloyd C."/>
            <person name="Stevens C."/>
            <person name="Harley J."/>
            <person name="Holt K."/>
            <person name="Panagiotidis G."/>
            <person name="Lovell J."/>
            <person name="Beasley H."/>
            <person name="Henderson C."/>
            <person name="Gordon D."/>
            <person name="Auger K."/>
            <person name="Wright D."/>
            <person name="Collins J."/>
            <person name="Raisen C."/>
            <person name="Dyer L."/>
            <person name="Leung K."/>
            <person name="Robertson L."/>
            <person name="Ambridge K."/>
            <person name="Leongamornlert D."/>
            <person name="McGuire S."/>
            <person name="Gilderthorp R."/>
            <person name="Griffiths C."/>
            <person name="Manthravadi D."/>
            <person name="Nichol S."/>
            <person name="Barker G."/>
            <person name="Whitehead S."/>
            <person name="Kay M."/>
            <person name="Brown J."/>
            <person name="Murnane C."/>
            <person name="Gray E."/>
            <person name="Humphries M."/>
            <person name="Sycamore N."/>
            <person name="Barker D."/>
            <person name="Saunders D."/>
            <person name="Wallis J."/>
            <person name="Babbage A."/>
            <person name="Hammond S."/>
            <person name="Mashreghi-Mohammadi M."/>
            <person name="Barr L."/>
            <person name="Martin S."/>
            <person name="Wray P."/>
            <person name="Ellington A."/>
            <person name="Matthews N."/>
            <person name="Ellwood M."/>
            <person name="Woodmansey R."/>
            <person name="Clark G."/>
            <person name="Cooper J."/>
            <person name="Cooper J."/>
            <person name="Tromans A."/>
            <person name="Grafham D."/>
            <person name="Skuce C."/>
            <person name="Pandian R."/>
            <person name="Andrews R."/>
            <person name="Harrison E."/>
            <person name="Kimberley A."/>
            <person name="Garnett J."/>
            <person name="Fosker N."/>
            <person name="Hall R."/>
            <person name="Garner P."/>
            <person name="Kelly D."/>
            <person name="Bird C."/>
            <person name="Palmer S."/>
            <person name="Gehring I."/>
            <person name="Berger A."/>
            <person name="Dooley C.M."/>
            <person name="Ersan-Urun Z."/>
            <person name="Eser C."/>
            <person name="Geiger H."/>
            <person name="Geisler M."/>
            <person name="Karotki L."/>
            <person name="Kirn A."/>
            <person name="Konantz J."/>
            <person name="Konantz M."/>
            <person name="Oberlander M."/>
            <person name="Rudolph-Geiger S."/>
            <person name="Teucke M."/>
            <person name="Lanz C."/>
            <person name="Raddatz G."/>
            <person name="Osoegawa K."/>
            <person name="Zhu B."/>
            <person name="Rapp A."/>
            <person name="Widaa S."/>
            <person name="Langford C."/>
            <person name="Yang F."/>
            <person name="Schuster S.C."/>
            <person name="Carter N.P."/>
            <person name="Harrow J."/>
            <person name="Ning Z."/>
            <person name="Herrero J."/>
            <person name="Searle S.M."/>
            <person name="Enright A."/>
            <person name="Geisler R."/>
            <person name="Plasterk R.H."/>
            <person name="Lee C."/>
            <person name="Westerfield M."/>
            <person name="de Jong P.J."/>
            <person name="Zon L.I."/>
            <person name="Postlethwait J.H."/>
            <person name="Nusslein-Volhard C."/>
            <person name="Hubbard T.J."/>
            <person name="Roest Crollius H."/>
            <person name="Rogers J."/>
            <person name="Stemple D.L."/>
        </authorList>
    </citation>
    <scope>NUCLEOTIDE SEQUENCE [LARGE SCALE GENOMIC DNA]</scope>
    <source>
        <strain evidence="11">Tuebingen</strain>
    </source>
</reference>
<reference evidence="13" key="12">
    <citation type="journal article" date="2021" name="J. Biol. Chem.">
        <title>Runx1 regulates zebrafish neutrophil maturation via synergistic interaction with c-Myb.</title>
        <authorList>
            <person name="Huang Z."/>
            <person name="Chen K."/>
            <person name="Chi Y."/>
            <person name="Jin H."/>
            <person name="Li L."/>
            <person name="Zhang W."/>
            <person name="Xu J."/>
            <person name="Zhang Y."/>
        </authorList>
    </citation>
    <scope>NUCLEOTIDE SEQUENCE</scope>
    <source>
        <strain evidence="13">Tuebingen</strain>
    </source>
</reference>
<evidence type="ECO:0000313" key="14">
    <source>
        <dbReference type="ZFIN" id="ZDB-GENE-040420-2"/>
    </source>
</evidence>
<reference evidence="13" key="11">
    <citation type="journal article" date="2018" name="Biochim Biophys Acta Gene Regul Mech">
        <title>The histone demethylase Jmjd3 regulates zebrafish myeloid development by promoting spi1 expression.</title>
        <authorList>
            <person name="Yu S.H."/>
            <person name="Zhu K.Y."/>
            <person name="Zhang F."/>
            <person name="Wang J."/>
            <person name="Yuan H."/>
            <person name="Chen Y."/>
            <person name="Jin Y."/>
            <person name="Dong M."/>
            <person name="Wang L."/>
            <person name="Jia X.E."/>
            <person name="Gao L."/>
            <person name="Dong Z.W."/>
            <person name="Ren C.G."/>
            <person name="Chen L.T."/>
            <person name="Huang Q.H."/>
            <person name="Deng M."/>
            <person name="Zon L.I."/>
            <person name="Zhou Y."/>
            <person name="Zhu J."/>
            <person name="Xu P.F."/>
            <person name="Liu T.X."/>
        </authorList>
    </citation>
    <scope>NUCLEOTIDE SEQUENCE</scope>
    <source>
        <strain evidence="13">Tuebingen</strain>
    </source>
</reference>
<dbReference type="PhylomeDB" id="F1REP3"/>
<comment type="cofactor">
    <cofactor evidence="8 9">
        <name>Zn(2+)</name>
        <dbReference type="ChEBI" id="CHEBI:29105"/>
    </cofactor>
    <text evidence="8 9">Binds 1 zinc ion per subunit.</text>
</comment>
<dbReference type="CDD" id="cd04283">
    <property type="entry name" value="ZnMc_hatching_enzyme"/>
    <property type="match status" value="1"/>
</dbReference>
<evidence type="ECO:0000313" key="11">
    <source>
        <dbReference type="Ensembl" id="ENSDARP00000100461"/>
    </source>
</evidence>
<reference evidence="13" key="9">
    <citation type="journal article" date="2016" name="Nature">
        <title>The seahorse genome and the evolution of its specialized morphology.</title>
        <authorList>
            <person name="Lin Q."/>
            <person name="Fan S."/>
            <person name="Zhang Y."/>
            <person name="Xu M."/>
            <person name="Zhang H."/>
            <person name="Yang Y."/>
            <person name="Lee A.P."/>
            <person name="Woltering J.M."/>
            <person name="Ravi V."/>
            <person name="Gunter H.M."/>
            <person name="Luo W."/>
            <person name="Gao Z."/>
            <person name="Lim Z.W."/>
            <person name="Qin G."/>
            <person name="Schneider R.F."/>
            <person name="Wang X."/>
            <person name="Xiong P."/>
            <person name="Li G."/>
            <person name="Wang K."/>
            <person name="Min J."/>
            <person name="Zhang C."/>
            <person name="Qiu Y."/>
            <person name="Bai J."/>
            <person name="He W."/>
            <person name="Bian C."/>
            <person name="Zhang X."/>
            <person name="Shan D."/>
            <person name="Qu H."/>
            <person name="Sun Y."/>
            <person name="Gao Q."/>
            <person name="Huang L."/>
            <person name="Shi Q."/>
            <person name="Meyer A."/>
            <person name="Venkatesh B."/>
        </authorList>
    </citation>
    <scope>NUCLEOTIDE SEQUENCE</scope>
    <source>
        <strain evidence="13">Tuebingen</strain>
    </source>
</reference>
<keyword evidence="3 9" id="KW-0732">Signal</keyword>
<keyword evidence="4 8" id="KW-0378">Hydrolase</keyword>